<name>A0A6L5QE38_9BURK</name>
<reference evidence="1 2" key="1">
    <citation type="submission" date="2019-11" db="EMBL/GenBank/DDBJ databases">
        <title>Novel species isolated from a subtropical stream in China.</title>
        <authorList>
            <person name="Lu H."/>
        </authorList>
    </citation>
    <scope>NUCLEOTIDE SEQUENCE [LARGE SCALE GENOMIC DNA]</scope>
    <source>
        <strain evidence="1 2">FT25W</strain>
    </source>
</reference>
<protein>
    <recommendedName>
        <fullName evidence="3">NUDIX hydrolase</fullName>
    </recommendedName>
</protein>
<evidence type="ECO:0000313" key="2">
    <source>
        <dbReference type="Proteomes" id="UP000481037"/>
    </source>
</evidence>
<proteinExistence type="predicted"/>
<evidence type="ECO:0008006" key="3">
    <source>
        <dbReference type="Google" id="ProtNLM"/>
    </source>
</evidence>
<organism evidence="1 2">
    <name type="scientific">Duganella alba</name>
    <dbReference type="NCBI Taxonomy" id="2666081"/>
    <lineage>
        <taxon>Bacteria</taxon>
        <taxon>Pseudomonadati</taxon>
        <taxon>Pseudomonadota</taxon>
        <taxon>Betaproteobacteria</taxon>
        <taxon>Burkholderiales</taxon>
        <taxon>Oxalobacteraceae</taxon>
        <taxon>Telluria group</taxon>
        <taxon>Duganella</taxon>
    </lineage>
</organism>
<accession>A0A6L5QE38</accession>
<dbReference type="InterPro" id="IPR015797">
    <property type="entry name" value="NUDIX_hydrolase-like_dom_sf"/>
</dbReference>
<gene>
    <name evidence="1" type="ORF">GJ697_05885</name>
</gene>
<evidence type="ECO:0000313" key="1">
    <source>
        <dbReference type="EMBL" id="MRX07361.1"/>
    </source>
</evidence>
<dbReference type="SUPFAM" id="SSF55811">
    <property type="entry name" value="Nudix"/>
    <property type="match status" value="1"/>
</dbReference>
<dbReference type="RefSeq" id="WP_154369561.1">
    <property type="nucleotide sequence ID" value="NZ_WKJM01000003.1"/>
</dbReference>
<comment type="caution">
    <text evidence="1">The sequence shown here is derived from an EMBL/GenBank/DDBJ whole genome shotgun (WGS) entry which is preliminary data.</text>
</comment>
<dbReference type="AlphaFoldDB" id="A0A6L5QE38"/>
<keyword evidence="2" id="KW-1185">Reference proteome</keyword>
<dbReference type="EMBL" id="WKJM01000003">
    <property type="protein sequence ID" value="MRX07361.1"/>
    <property type="molecule type" value="Genomic_DNA"/>
</dbReference>
<sequence>MTSSLGLIFGRLATLLPPMLAEDELTENVSRSALVTGLKDVAPSAQAEVVLAVVERLFCALALMHQGNADKGQWRFNSYSAWLMARSLLETLATDHHPVFDPGYWNQLPTDTEIEEQRLLLSRLENGRITFHPANAARPIRFVYVAWAVIRLGDHFLLYAREDKVRPDARGNFVLPGGRFKLSDVPIAERPETAEYDFAYGIGHWPMAYLQRSLYRELREELELSEKDHYSLGTAIDITPYSRIEGARNHYSYTEYRMRLFPLQLNTRGVVKLFERLDNHPELFARFTASELGTERNARGQRAFVTALVEHFGADLKELVALPQSIVETYLQNTAHVGVDIPLMADQPITIGRTGKSLKEHTVCLTEVELQWLWALAWHAKSLPLAGVDDIGLLPLGWIRCEDISAILSLRDKLDASGLQLVEIEGGRYARLSINPRMVYFDPDFFRYRLHGDSVKGGLELFSVDISTPLGILRHESVLIELHATLAGELRHMDGVELLAENTQSSEHLRRLLDAAMGDTTKNMGIRQLVSHVDKDRRYRKLLIRRCD</sequence>
<dbReference type="Proteomes" id="UP000481037">
    <property type="component" value="Unassembled WGS sequence"/>
</dbReference>